<protein>
    <submittedName>
        <fullName evidence="2">Uncharacterized protein</fullName>
    </submittedName>
</protein>
<evidence type="ECO:0000256" key="1">
    <source>
        <dbReference type="SAM" id="MobiDB-lite"/>
    </source>
</evidence>
<proteinExistence type="predicted"/>
<dbReference type="Proteomes" id="UP000243478">
    <property type="component" value="Unassembled WGS sequence"/>
</dbReference>
<reference evidence="2 3" key="1">
    <citation type="submission" date="2015-03" db="EMBL/GenBank/DDBJ databases">
        <title>Draft genome of Stenotrophomonas maltophila isolated from urine specimen.</title>
        <authorList>
            <person name="Murugan N."/>
            <person name="Malathi J."/>
            <person name="Umashankar V."/>
            <person name="Madhavan H."/>
        </authorList>
    </citation>
    <scope>NUCLEOTIDE SEQUENCE [LARGE SCALE GENOMIC DNA]</scope>
    <source>
        <strain evidence="2 3">JMNMN1</strain>
    </source>
</reference>
<comment type="caution">
    <text evidence="2">The sequence shown here is derived from an EMBL/GenBank/DDBJ whole genome shotgun (WGS) entry which is preliminary data.</text>
</comment>
<dbReference type="AlphaFoldDB" id="A0A0F5ZPI3"/>
<dbReference type="EMBL" id="JZRZ01000006">
    <property type="protein sequence ID" value="KKD57646.1"/>
    <property type="molecule type" value="Genomic_DNA"/>
</dbReference>
<gene>
    <name evidence="2" type="ORF">VM57_03145</name>
</gene>
<name>A0A0F5ZPI3_STEMA</name>
<accession>A0A0F5ZPI3</accession>
<organism evidence="2 3">
    <name type="scientific">Stenotrophomonas maltophilia</name>
    <name type="common">Pseudomonas maltophilia</name>
    <name type="synonym">Xanthomonas maltophilia</name>
    <dbReference type="NCBI Taxonomy" id="40324"/>
    <lineage>
        <taxon>Bacteria</taxon>
        <taxon>Pseudomonadati</taxon>
        <taxon>Pseudomonadota</taxon>
        <taxon>Gammaproteobacteria</taxon>
        <taxon>Lysobacterales</taxon>
        <taxon>Lysobacteraceae</taxon>
        <taxon>Stenotrophomonas</taxon>
        <taxon>Stenotrophomonas maltophilia group</taxon>
    </lineage>
</organism>
<sequence>MQPPLAQEALLLAKRAVQAAEVVLDLAALFVQKLRAGRQQQSGLQGRQHHHADQQGVDAQ</sequence>
<evidence type="ECO:0000313" key="3">
    <source>
        <dbReference type="Proteomes" id="UP000243478"/>
    </source>
</evidence>
<feature type="region of interest" description="Disordered" evidence="1">
    <location>
        <begin position="40"/>
        <end position="60"/>
    </location>
</feature>
<evidence type="ECO:0000313" key="2">
    <source>
        <dbReference type="EMBL" id="KKD57646.1"/>
    </source>
</evidence>